<dbReference type="WBParaSite" id="PgR012_g188_t01">
    <property type="protein sequence ID" value="PgR012_g188_t01"/>
    <property type="gene ID" value="PgR012_g188"/>
</dbReference>
<protein>
    <submittedName>
        <fullName evidence="3 4">Uncharacterized protein</fullName>
    </submittedName>
</protein>
<keyword evidence="2" id="KW-1185">Reference proteome</keyword>
<sequence>MSICSRCFASHRPSRRHIANHLTLISSNPTSYRSILFFSTHPLLLLKHFLKEKEMFTLLLNSDPRRFLDLSSIKPSRCSTEIHSTVSCVNLRRKQLNHRNTSSDCHTKKELGRRIHKIPLLKRKLYSEEGAERGCRSDRSNDFENIKDHS</sequence>
<evidence type="ECO:0000256" key="1">
    <source>
        <dbReference type="SAM" id="MobiDB-lite"/>
    </source>
</evidence>
<reference evidence="3 4" key="1">
    <citation type="submission" date="2022-11" db="UniProtKB">
        <authorList>
            <consortium name="WormBaseParasite"/>
        </authorList>
    </citation>
    <scope>IDENTIFICATION</scope>
</reference>
<dbReference type="Proteomes" id="UP000887569">
    <property type="component" value="Unplaced"/>
</dbReference>
<dbReference type="AlphaFoldDB" id="A0A915APC3"/>
<accession>A0A915APC3</accession>
<proteinExistence type="predicted"/>
<evidence type="ECO:0000313" key="3">
    <source>
        <dbReference type="WBParaSite" id="PgR012_g188_t01"/>
    </source>
</evidence>
<organism evidence="2 3">
    <name type="scientific">Parascaris univalens</name>
    <name type="common">Nematode worm</name>
    <dbReference type="NCBI Taxonomy" id="6257"/>
    <lineage>
        <taxon>Eukaryota</taxon>
        <taxon>Metazoa</taxon>
        <taxon>Ecdysozoa</taxon>
        <taxon>Nematoda</taxon>
        <taxon>Chromadorea</taxon>
        <taxon>Rhabditida</taxon>
        <taxon>Spirurina</taxon>
        <taxon>Ascaridomorpha</taxon>
        <taxon>Ascaridoidea</taxon>
        <taxon>Ascarididae</taxon>
        <taxon>Parascaris</taxon>
    </lineage>
</organism>
<evidence type="ECO:0000313" key="2">
    <source>
        <dbReference type="Proteomes" id="UP000887569"/>
    </source>
</evidence>
<dbReference type="WBParaSite" id="PgR012_g188_t06">
    <property type="protein sequence ID" value="PgR012_g188_t06"/>
    <property type="gene ID" value="PgR012_g188"/>
</dbReference>
<name>A0A915APC3_PARUN</name>
<feature type="region of interest" description="Disordered" evidence="1">
    <location>
        <begin position="130"/>
        <end position="150"/>
    </location>
</feature>
<evidence type="ECO:0000313" key="4">
    <source>
        <dbReference type="WBParaSite" id="PgR012_g188_t06"/>
    </source>
</evidence>